<dbReference type="EMBL" id="BAAAZW010000006">
    <property type="protein sequence ID" value="GAA3963002.1"/>
    <property type="molecule type" value="Genomic_DNA"/>
</dbReference>
<reference evidence="2" key="1">
    <citation type="journal article" date="2019" name="Int. J. Syst. Evol. Microbiol.">
        <title>The Global Catalogue of Microorganisms (GCM) 10K type strain sequencing project: providing services to taxonomists for standard genome sequencing and annotation.</title>
        <authorList>
            <consortium name="The Broad Institute Genomics Platform"/>
            <consortium name="The Broad Institute Genome Sequencing Center for Infectious Disease"/>
            <person name="Wu L."/>
            <person name="Ma J."/>
        </authorList>
    </citation>
    <scope>NUCLEOTIDE SEQUENCE [LARGE SCALE GENOMIC DNA]</scope>
    <source>
        <strain evidence="2">JCM 16923</strain>
    </source>
</reference>
<keyword evidence="2" id="KW-1185">Reference proteome</keyword>
<name>A0ABP7PBQ3_9ACTN</name>
<dbReference type="Proteomes" id="UP001418444">
    <property type="component" value="Unassembled WGS sequence"/>
</dbReference>
<protein>
    <recommendedName>
        <fullName evidence="3">Terminase large subunit</fullName>
    </recommendedName>
</protein>
<proteinExistence type="predicted"/>
<comment type="caution">
    <text evidence="1">The sequence shown here is derived from an EMBL/GenBank/DDBJ whole genome shotgun (WGS) entry which is preliminary data.</text>
</comment>
<dbReference type="Gene3D" id="3.40.50.300">
    <property type="entry name" value="P-loop containing nucleotide triphosphate hydrolases"/>
    <property type="match status" value="1"/>
</dbReference>
<gene>
    <name evidence="1" type="ORF">GCM10022231_24060</name>
</gene>
<evidence type="ECO:0000313" key="1">
    <source>
        <dbReference type="EMBL" id="GAA3963002.1"/>
    </source>
</evidence>
<evidence type="ECO:0000313" key="2">
    <source>
        <dbReference type="Proteomes" id="UP001418444"/>
    </source>
</evidence>
<dbReference type="RefSeq" id="WP_344784023.1">
    <property type="nucleotide sequence ID" value="NZ_BAAAZW010000006.1"/>
</dbReference>
<accession>A0ABP7PBQ3</accession>
<dbReference type="InterPro" id="IPR027417">
    <property type="entry name" value="P-loop_NTPase"/>
</dbReference>
<sequence>MTSSTVSDFDVDAAFAEISAREWPTLEGRQTPNSLAFSEGSIELGAKAAELARRAGKIRAMPWQRWSLDNIMAKAADDSWLHPECCLIVPRQNGKSLILSIRVLYGLFKLGEKIIFSAQQWETAKALWKRTWAIIKNTPSLRKLVESHTCSQGRGTIVLASGAEVVFTTRSANAGRGLDKVDLVIYDEAYDLTEADMAALSPTKMAADDPQTIYTSSAVNQEQHPNGDVLASVRKRGLAAEEGLFFAEWMAPESMSREEPATWRWANPAMGVIQTVKKLTAELASFTTPAGRKSFDVEYLGRGDWPEPEAVHVSCFDADGWLDMTDLSPSLTGSICVSVARAPKGGKWAVGAAQRTTDGRKHIEIGLFRAAGLDEVVEFVEELVEAWDPGAVVVDPRSPASAIIPRLTEAGIEPETASTPQMAAWSGGFLEDALAGDLSHTDQPALTDGVAAVAQRVLPQGDFVWSRTDDGSATPVEAATLAVGGLIEFCSAAPVERALPVTTSPKTTTMSNRSAGLDLMAASF</sequence>
<organism evidence="1 2">
    <name type="scientific">Gordonia caeni</name>
    <dbReference type="NCBI Taxonomy" id="1007097"/>
    <lineage>
        <taxon>Bacteria</taxon>
        <taxon>Bacillati</taxon>
        <taxon>Actinomycetota</taxon>
        <taxon>Actinomycetes</taxon>
        <taxon>Mycobacteriales</taxon>
        <taxon>Gordoniaceae</taxon>
        <taxon>Gordonia</taxon>
    </lineage>
</organism>
<evidence type="ECO:0008006" key="3">
    <source>
        <dbReference type="Google" id="ProtNLM"/>
    </source>
</evidence>
<dbReference type="SUPFAM" id="SSF52540">
    <property type="entry name" value="P-loop containing nucleoside triphosphate hydrolases"/>
    <property type="match status" value="1"/>
</dbReference>